<feature type="compositionally biased region" description="Low complexity" evidence="1">
    <location>
        <begin position="488"/>
        <end position="498"/>
    </location>
</feature>
<feature type="compositionally biased region" description="Polar residues" evidence="1">
    <location>
        <begin position="628"/>
        <end position="653"/>
    </location>
</feature>
<feature type="region of interest" description="Disordered" evidence="1">
    <location>
        <begin position="753"/>
        <end position="782"/>
    </location>
</feature>
<feature type="compositionally biased region" description="Polar residues" evidence="1">
    <location>
        <begin position="764"/>
        <end position="782"/>
    </location>
</feature>
<keyword evidence="2" id="KW-0812">Transmembrane</keyword>
<feature type="region of interest" description="Disordered" evidence="1">
    <location>
        <begin position="451"/>
        <end position="498"/>
    </location>
</feature>
<evidence type="ECO:0000256" key="2">
    <source>
        <dbReference type="SAM" id="Phobius"/>
    </source>
</evidence>
<accession>A0A813P6D5</accession>
<feature type="region of interest" description="Disordered" evidence="1">
    <location>
        <begin position="283"/>
        <end position="303"/>
    </location>
</feature>
<feature type="compositionally biased region" description="Polar residues" evidence="1">
    <location>
        <begin position="453"/>
        <end position="487"/>
    </location>
</feature>
<feature type="region of interest" description="Disordered" evidence="1">
    <location>
        <begin position="605"/>
        <end position="711"/>
    </location>
</feature>
<feature type="compositionally biased region" description="Polar residues" evidence="1">
    <location>
        <begin position="557"/>
        <end position="567"/>
    </location>
</feature>
<comment type="caution">
    <text evidence="3">The sequence shown here is derived from an EMBL/GenBank/DDBJ whole genome shotgun (WGS) entry which is preliminary data.</text>
</comment>
<reference evidence="3" key="1">
    <citation type="submission" date="2021-02" db="EMBL/GenBank/DDBJ databases">
        <authorList>
            <person name="Nowell W R."/>
        </authorList>
    </citation>
    <scope>NUCLEOTIDE SEQUENCE</scope>
</reference>
<name>A0A813P6D5_9BILA</name>
<organism evidence="3 5">
    <name type="scientific">Didymodactylos carnosus</name>
    <dbReference type="NCBI Taxonomy" id="1234261"/>
    <lineage>
        <taxon>Eukaryota</taxon>
        <taxon>Metazoa</taxon>
        <taxon>Spiralia</taxon>
        <taxon>Gnathifera</taxon>
        <taxon>Rotifera</taxon>
        <taxon>Eurotatoria</taxon>
        <taxon>Bdelloidea</taxon>
        <taxon>Philodinida</taxon>
        <taxon>Philodinidae</taxon>
        <taxon>Didymodactylos</taxon>
    </lineage>
</organism>
<feature type="transmembrane region" description="Helical" evidence="2">
    <location>
        <begin position="824"/>
        <end position="846"/>
    </location>
</feature>
<sequence>MSTFDALNNPERSSYGYSLDNHHSFDSDSDLEDFNYVLNETEKQLTKARQSLEKRKLTVTSYINENNLKKYDEVLRTCETNIQCLQNILKNIHHSKILNSTEAVEKLNAYLAGWNGMQHLVNDERSLTRHLLHISQEIVGLKNKLTYEIDSVGQKFQNCDQLDNQIYLKEFCNFIEFQVNSVEHDISKSIPGYHNDINQGENNLNEFRKNHPEFNVGNLNDKILLSKQLLDQLSDKTESYRTLLKTILIIVNNFHQLESNIEQKFTDTFQQLNHNNEQPQIYLNNSETSSSSSSSSIGHNNNRQKVKKNLKELNQLIYKYNQLIKQIDFSASDYHYHFFHDLYPILIKYFQQKYELYQKQMDYIDSIDNMNNINNNNNNNINMTMNQNKKKHQTNVTFKNDSHFLIDNIEHSTKTKKFNHDQQQQYTKNNQKLKNKNSVSTSSPNIIHESHFIENNNKPSSLSGRTARTTQIKRTNYVDENSVTELDSNSNQNTSTTSSYISDDCKVLYIETVIEVSKPVFYERLNSISNSEIHRVHTTDTTFTNSQNVPEVKVESDSSPSKRTINYSHFGHRNMSDNSNSRNNTVNDDDDVECILINPVKDSLLNTPLLSTPTKTRTSTSDHTTDSGYEQSANSTIQTTPKSLFRNQLNQYVNKDEQDWNHRSSNNEPTRRNQMRPQQNNDDQEWLQTNTAPPPTARPKPPKTQQNDENGWSINNRRAYMSQSQPKIYLNKSEQELWFSNNDPSTRTQLKIQRSPEEQKNFFPFSTDNNRQSKSQNISSSLTLRQRKHQIKNQVLSSINNRPIISRTVRPVPPSYIDRLRQQWLKSLILGLLILLALFTLYFYNLDSCTRNSWRRNVIRKIIRVEHDGLPTM</sequence>
<keyword evidence="2" id="KW-1133">Transmembrane helix</keyword>
<dbReference type="OrthoDB" id="10041151at2759"/>
<feature type="compositionally biased region" description="Polar residues" evidence="1">
    <location>
        <begin position="675"/>
        <end position="690"/>
    </location>
</feature>
<dbReference type="EMBL" id="CAJOBC010000054">
    <property type="protein sequence ID" value="CAF3527166.1"/>
    <property type="molecule type" value="Genomic_DNA"/>
</dbReference>
<feature type="region of interest" description="Disordered" evidence="1">
    <location>
        <begin position="549"/>
        <end position="587"/>
    </location>
</feature>
<evidence type="ECO:0000313" key="4">
    <source>
        <dbReference type="EMBL" id="CAF3527166.1"/>
    </source>
</evidence>
<proteinExistence type="predicted"/>
<keyword evidence="5" id="KW-1185">Reference proteome</keyword>
<evidence type="ECO:0000313" key="5">
    <source>
        <dbReference type="Proteomes" id="UP000663829"/>
    </source>
</evidence>
<protein>
    <submittedName>
        <fullName evidence="3">Uncharacterized protein</fullName>
    </submittedName>
</protein>
<dbReference type="Proteomes" id="UP000681722">
    <property type="component" value="Unassembled WGS sequence"/>
</dbReference>
<feature type="compositionally biased region" description="Low complexity" evidence="1">
    <location>
        <begin position="605"/>
        <end position="622"/>
    </location>
</feature>
<dbReference type="EMBL" id="CAJNOQ010000054">
    <property type="protein sequence ID" value="CAF0748075.1"/>
    <property type="molecule type" value="Genomic_DNA"/>
</dbReference>
<dbReference type="AlphaFoldDB" id="A0A813P6D5"/>
<dbReference type="Proteomes" id="UP000663829">
    <property type="component" value="Unassembled WGS sequence"/>
</dbReference>
<evidence type="ECO:0000313" key="3">
    <source>
        <dbReference type="EMBL" id="CAF0748075.1"/>
    </source>
</evidence>
<gene>
    <name evidence="3" type="ORF">GPM918_LOCUS662</name>
    <name evidence="4" type="ORF">SRO942_LOCUS663</name>
</gene>
<evidence type="ECO:0000256" key="1">
    <source>
        <dbReference type="SAM" id="MobiDB-lite"/>
    </source>
</evidence>
<keyword evidence="2" id="KW-0472">Membrane</keyword>